<dbReference type="CTD" id="102288582"/>
<sequence length="103" mass="11675">MSGLSETERAGFTKILSLMTKCDLLSLSDTVTNKMIVVENITEAKETILAFTKNAEELLRRKKVQRDLIFKYLATEGVAMPPNSEKHMLIKRTLELWSSVKVT</sequence>
<name>A0A9Y3RU68_9CICH</name>
<dbReference type="InterPro" id="IPR026698">
    <property type="entry name" value="UPF_C3orf38"/>
</dbReference>
<evidence type="ECO:0000313" key="2">
    <source>
        <dbReference type="RefSeq" id="XP_005747928.1"/>
    </source>
</evidence>
<accession>A0A9Y3RU68</accession>
<dbReference type="Proteomes" id="UP000695023">
    <property type="component" value="Unplaced"/>
</dbReference>
<dbReference type="PANTHER" id="PTHR21084">
    <property type="entry name" value="DENSE INCISORS"/>
    <property type="match status" value="1"/>
</dbReference>
<dbReference type="RefSeq" id="XP_005747928.1">
    <property type="nucleotide sequence ID" value="XM_005747871.1"/>
</dbReference>
<dbReference type="AlphaFoldDB" id="A0A9Y3RU68"/>
<dbReference type="PANTHER" id="PTHR21084:SF1">
    <property type="entry name" value="DENSE INCISORS"/>
    <property type="match status" value="1"/>
</dbReference>
<organism evidence="1 2">
    <name type="scientific">Pundamilia nyererei</name>
    <dbReference type="NCBI Taxonomy" id="303518"/>
    <lineage>
        <taxon>Eukaryota</taxon>
        <taxon>Metazoa</taxon>
        <taxon>Chordata</taxon>
        <taxon>Craniata</taxon>
        <taxon>Vertebrata</taxon>
        <taxon>Euteleostomi</taxon>
        <taxon>Actinopterygii</taxon>
        <taxon>Neopterygii</taxon>
        <taxon>Teleostei</taxon>
        <taxon>Neoteleostei</taxon>
        <taxon>Acanthomorphata</taxon>
        <taxon>Ovalentaria</taxon>
        <taxon>Cichlomorphae</taxon>
        <taxon>Cichliformes</taxon>
        <taxon>Cichlidae</taxon>
        <taxon>African cichlids</taxon>
        <taxon>Pseudocrenilabrinae</taxon>
        <taxon>Haplochromini</taxon>
        <taxon>Pundamilia</taxon>
    </lineage>
</organism>
<keyword evidence="1" id="KW-1185">Reference proteome</keyword>
<proteinExistence type="predicted"/>
<protein>
    <submittedName>
        <fullName evidence="2">Uncharacterized protein C3orf38 homolog</fullName>
    </submittedName>
</protein>
<evidence type="ECO:0000313" key="1">
    <source>
        <dbReference type="Proteomes" id="UP000695023"/>
    </source>
</evidence>
<reference evidence="2" key="1">
    <citation type="submission" date="2025-08" db="UniProtKB">
        <authorList>
            <consortium name="RefSeq"/>
        </authorList>
    </citation>
    <scope>IDENTIFICATION</scope>
</reference>
<gene>
    <name evidence="2" type="primary">cunh3orf38</name>
</gene>
<dbReference type="Pfam" id="PF15008">
    <property type="entry name" value="DUF4518"/>
    <property type="match status" value="1"/>
</dbReference>